<feature type="compositionally biased region" description="Basic and acidic residues" evidence="1">
    <location>
        <begin position="174"/>
        <end position="193"/>
    </location>
</feature>
<protein>
    <submittedName>
        <fullName evidence="3">Uncharacterized protein</fullName>
    </submittedName>
</protein>
<feature type="region of interest" description="Disordered" evidence="1">
    <location>
        <begin position="174"/>
        <end position="223"/>
    </location>
</feature>
<sequence>MYIPQKRAINSENRILIVVFSVIVFILAAAVLGFCLARYLRQRYSEPKYIPGKRLKRKWQQWCPGKASYGQVPNQTVPNPDHDTSYHGAGAGAATPEMTTTEGVRRETSVRSTITLPSYSANPQPTEQIISREGEREGMDMVVEYPETAEEQESRREEQMDALYQLRLQRRQDLADREANRRERREARARGDMARLGQLAAESRARSHRRHGASNSSSSLNASTIIAEHQSRERERRISSVSYADLGHVRHDGSRLRADSHESDHHPLLQNAAVNASSPSLADPMTLASRVQSFASSIMTAETAGTEAEPLVLGPTSTRGSNGPTSQPEEGDLGSLNIPPPPDYEQLDWGDAPAYESPLLDRGEHSQLPAINVDVASPVSPVTPFESQSQLENGPATPTVPSRTPSAVSAISTSPRLATPLFDHNIIATDCAGKCDF</sequence>
<gene>
    <name evidence="3" type="ORF">N7492_005598</name>
</gene>
<comment type="caution">
    <text evidence="3">The sequence shown here is derived from an EMBL/GenBank/DDBJ whole genome shotgun (WGS) entry which is preliminary data.</text>
</comment>
<feature type="transmembrane region" description="Helical" evidence="2">
    <location>
        <begin position="15"/>
        <end position="40"/>
    </location>
</feature>
<evidence type="ECO:0000256" key="2">
    <source>
        <dbReference type="SAM" id="Phobius"/>
    </source>
</evidence>
<feature type="region of interest" description="Disordered" evidence="1">
    <location>
        <begin position="302"/>
        <end position="359"/>
    </location>
</feature>
<evidence type="ECO:0000256" key="1">
    <source>
        <dbReference type="SAM" id="MobiDB-lite"/>
    </source>
</evidence>
<reference evidence="3" key="2">
    <citation type="journal article" date="2023" name="IMA Fungus">
        <title>Comparative genomic study of the Penicillium genus elucidates a diverse pangenome and 15 lateral gene transfer events.</title>
        <authorList>
            <person name="Petersen C."/>
            <person name="Sorensen T."/>
            <person name="Nielsen M.R."/>
            <person name="Sondergaard T.E."/>
            <person name="Sorensen J.L."/>
            <person name="Fitzpatrick D.A."/>
            <person name="Frisvad J.C."/>
            <person name="Nielsen K.L."/>
        </authorList>
    </citation>
    <scope>NUCLEOTIDE SEQUENCE</scope>
    <source>
        <strain evidence="3">IBT 21917</strain>
    </source>
</reference>
<keyword evidence="2" id="KW-0812">Transmembrane</keyword>
<reference evidence="3" key="1">
    <citation type="submission" date="2022-11" db="EMBL/GenBank/DDBJ databases">
        <authorList>
            <person name="Petersen C."/>
        </authorList>
    </citation>
    <scope>NUCLEOTIDE SEQUENCE</scope>
    <source>
        <strain evidence="3">IBT 21917</strain>
    </source>
</reference>
<keyword evidence="2" id="KW-1133">Transmembrane helix</keyword>
<dbReference type="AlphaFoldDB" id="A0A9W9LS23"/>
<keyword evidence="4" id="KW-1185">Reference proteome</keyword>
<feature type="region of interest" description="Disordered" evidence="1">
    <location>
        <begin position="379"/>
        <end position="407"/>
    </location>
</feature>
<accession>A0A9W9LS23</accession>
<keyword evidence="2" id="KW-0472">Membrane</keyword>
<evidence type="ECO:0000313" key="4">
    <source>
        <dbReference type="Proteomes" id="UP001146351"/>
    </source>
</evidence>
<feature type="compositionally biased region" description="Low complexity" evidence="1">
    <location>
        <begin position="213"/>
        <end position="223"/>
    </location>
</feature>
<organism evidence="3 4">
    <name type="scientific">Penicillium capsulatum</name>
    <dbReference type="NCBI Taxonomy" id="69766"/>
    <lineage>
        <taxon>Eukaryota</taxon>
        <taxon>Fungi</taxon>
        <taxon>Dikarya</taxon>
        <taxon>Ascomycota</taxon>
        <taxon>Pezizomycotina</taxon>
        <taxon>Eurotiomycetes</taxon>
        <taxon>Eurotiomycetidae</taxon>
        <taxon>Eurotiales</taxon>
        <taxon>Aspergillaceae</taxon>
        <taxon>Penicillium</taxon>
    </lineage>
</organism>
<dbReference type="EMBL" id="JAPQKO010000003">
    <property type="protein sequence ID" value="KAJ5173005.1"/>
    <property type="molecule type" value="Genomic_DNA"/>
</dbReference>
<feature type="region of interest" description="Disordered" evidence="1">
    <location>
        <begin position="88"/>
        <end position="111"/>
    </location>
</feature>
<evidence type="ECO:0000313" key="3">
    <source>
        <dbReference type="EMBL" id="KAJ5173005.1"/>
    </source>
</evidence>
<proteinExistence type="predicted"/>
<name>A0A9W9LS23_9EURO</name>
<dbReference type="Proteomes" id="UP001146351">
    <property type="component" value="Unassembled WGS sequence"/>
</dbReference>
<feature type="compositionally biased region" description="Polar residues" evidence="1">
    <location>
        <begin position="315"/>
        <end position="328"/>
    </location>
</feature>
<dbReference type="OrthoDB" id="5376312at2759"/>